<evidence type="ECO:0000256" key="10">
    <source>
        <dbReference type="ARBA" id="ARBA00023237"/>
    </source>
</evidence>
<evidence type="ECO:0000256" key="2">
    <source>
        <dbReference type="ARBA" id="ARBA00011233"/>
    </source>
</evidence>
<comment type="subcellular location">
    <subcellularLocation>
        <location evidence="1">Cell outer membrane</location>
        <topology evidence="1">Multi-pass membrane protein</topology>
    </subcellularLocation>
</comment>
<dbReference type="RefSeq" id="WP_343821587.1">
    <property type="nucleotide sequence ID" value="NZ_BAAAFN010000015.1"/>
</dbReference>
<keyword evidence="7" id="KW-0406">Ion transport</keyword>
<evidence type="ECO:0000256" key="9">
    <source>
        <dbReference type="ARBA" id="ARBA00023136"/>
    </source>
</evidence>
<dbReference type="SUPFAM" id="SSF56935">
    <property type="entry name" value="Porins"/>
    <property type="match status" value="1"/>
</dbReference>
<keyword evidence="9" id="KW-0472">Membrane</keyword>
<organism evidence="13 14">
    <name type="scientific">Castellaniella daejeonensis</name>
    <dbReference type="NCBI Taxonomy" id="659013"/>
    <lineage>
        <taxon>Bacteria</taxon>
        <taxon>Pseudomonadati</taxon>
        <taxon>Pseudomonadota</taxon>
        <taxon>Betaproteobacteria</taxon>
        <taxon>Burkholderiales</taxon>
        <taxon>Alcaligenaceae</taxon>
        <taxon>Castellaniella</taxon>
    </lineage>
</organism>
<dbReference type="PANTHER" id="PTHR34501">
    <property type="entry name" value="PROTEIN YDDL-RELATED"/>
    <property type="match status" value="1"/>
</dbReference>
<evidence type="ECO:0000313" key="14">
    <source>
        <dbReference type="Proteomes" id="UP001501176"/>
    </source>
</evidence>
<feature type="signal peptide" evidence="11">
    <location>
        <begin position="1"/>
        <end position="22"/>
    </location>
</feature>
<dbReference type="PRINTS" id="PR00182">
    <property type="entry name" value="ECOLNEIPORIN"/>
</dbReference>
<dbReference type="Proteomes" id="UP001501176">
    <property type="component" value="Unassembled WGS sequence"/>
</dbReference>
<dbReference type="InterPro" id="IPR002299">
    <property type="entry name" value="Porin_Neis"/>
</dbReference>
<dbReference type="PANTHER" id="PTHR34501:SF9">
    <property type="entry name" value="MAJOR OUTER MEMBRANE PROTEIN P.IA"/>
    <property type="match status" value="1"/>
</dbReference>
<name>A0ABN0U0J7_9BURK</name>
<feature type="chain" id="PRO_5047475308" evidence="11">
    <location>
        <begin position="23"/>
        <end position="383"/>
    </location>
</feature>
<dbReference type="InterPro" id="IPR050298">
    <property type="entry name" value="Gram-neg_bact_OMP"/>
</dbReference>
<dbReference type="InterPro" id="IPR023614">
    <property type="entry name" value="Porin_dom_sf"/>
</dbReference>
<reference evidence="13 14" key="1">
    <citation type="journal article" date="2019" name="Int. J. Syst. Evol. Microbiol.">
        <title>The Global Catalogue of Microorganisms (GCM) 10K type strain sequencing project: providing services to taxonomists for standard genome sequencing and annotation.</title>
        <authorList>
            <consortium name="The Broad Institute Genomics Platform"/>
            <consortium name="The Broad Institute Genome Sequencing Center for Infectious Disease"/>
            <person name="Wu L."/>
            <person name="Ma J."/>
        </authorList>
    </citation>
    <scope>NUCLEOTIDE SEQUENCE [LARGE SCALE GENOMIC DNA]</scope>
    <source>
        <strain evidence="13 14">JCM 16240</strain>
    </source>
</reference>
<keyword evidence="3" id="KW-0813">Transport</keyword>
<dbReference type="EMBL" id="BAAAFN010000015">
    <property type="protein sequence ID" value="GAA0234909.1"/>
    <property type="molecule type" value="Genomic_DNA"/>
</dbReference>
<feature type="domain" description="Porin" evidence="12">
    <location>
        <begin position="7"/>
        <end position="363"/>
    </location>
</feature>
<evidence type="ECO:0000256" key="5">
    <source>
        <dbReference type="ARBA" id="ARBA00022692"/>
    </source>
</evidence>
<gene>
    <name evidence="13" type="ORF">GCM10009125_24790</name>
</gene>
<proteinExistence type="predicted"/>
<accession>A0ABN0U0J7</accession>
<comment type="caution">
    <text evidence="13">The sequence shown here is derived from an EMBL/GenBank/DDBJ whole genome shotgun (WGS) entry which is preliminary data.</text>
</comment>
<protein>
    <submittedName>
        <fullName evidence="13">Porin</fullName>
    </submittedName>
</protein>
<evidence type="ECO:0000256" key="3">
    <source>
        <dbReference type="ARBA" id="ARBA00022448"/>
    </source>
</evidence>
<evidence type="ECO:0000256" key="11">
    <source>
        <dbReference type="SAM" id="SignalP"/>
    </source>
</evidence>
<keyword evidence="5" id="KW-0812">Transmembrane</keyword>
<evidence type="ECO:0000313" key="13">
    <source>
        <dbReference type="EMBL" id="GAA0234909.1"/>
    </source>
</evidence>
<comment type="subunit">
    <text evidence="2">Homotrimer.</text>
</comment>
<keyword evidence="10" id="KW-0998">Cell outer membrane</keyword>
<evidence type="ECO:0000256" key="8">
    <source>
        <dbReference type="ARBA" id="ARBA00023114"/>
    </source>
</evidence>
<keyword evidence="14" id="KW-1185">Reference proteome</keyword>
<keyword evidence="6 11" id="KW-0732">Signal</keyword>
<dbReference type="PRINTS" id="PR00184">
    <property type="entry name" value="NEISSPPORIN"/>
</dbReference>
<dbReference type="Gene3D" id="2.40.160.10">
    <property type="entry name" value="Porin"/>
    <property type="match status" value="1"/>
</dbReference>
<sequence length="383" mass="40750">MKKTLLAAALLAGFATAGVAQAETSVTLYGILDTGYGYQSYKYDRGGIDATSKSSGLRSGTVNGNRFGLKGSEDLGDGLRAIFQLEQGFDLGNGQGSSSRQFHRQAFVGLSSDSWGTFTMGRQYSAGVEVGNLIVNGWNLGDVDKVFGGTGYGNRIDNSFKYVTPDFAGFKFVALYGSEGSDAIDRVNGQGWAAVPSIWDGSEITDAEPASRERTSRTSVGLMYANGPISAGASYDRSGQTKNEKAITSWNLNAAYDFEVVKLGLAYGQDRNGKLGWASGVDGLDSAPSVAFTDFKSNNYHVGLSAPIGGGTLYAGWSYSTSNLDDSDKLGDDAGNISTYQINYFYPLSKRTGVYTYASYGKNLGYVRDLKGTEAGIGLNHKF</sequence>
<keyword evidence="4" id="KW-1134">Transmembrane beta strand</keyword>
<dbReference type="CDD" id="cd00342">
    <property type="entry name" value="gram_neg_porins"/>
    <property type="match status" value="1"/>
</dbReference>
<dbReference type="InterPro" id="IPR033900">
    <property type="entry name" value="Gram_neg_porin_domain"/>
</dbReference>
<evidence type="ECO:0000259" key="12">
    <source>
        <dbReference type="Pfam" id="PF13609"/>
    </source>
</evidence>
<dbReference type="Pfam" id="PF13609">
    <property type="entry name" value="Porin_4"/>
    <property type="match status" value="1"/>
</dbReference>
<dbReference type="InterPro" id="IPR001702">
    <property type="entry name" value="Porin_Gram-ve"/>
</dbReference>
<evidence type="ECO:0000256" key="1">
    <source>
        <dbReference type="ARBA" id="ARBA00004571"/>
    </source>
</evidence>
<evidence type="ECO:0000256" key="7">
    <source>
        <dbReference type="ARBA" id="ARBA00023065"/>
    </source>
</evidence>
<evidence type="ECO:0000256" key="4">
    <source>
        <dbReference type="ARBA" id="ARBA00022452"/>
    </source>
</evidence>
<keyword evidence="8" id="KW-0626">Porin</keyword>
<evidence type="ECO:0000256" key="6">
    <source>
        <dbReference type="ARBA" id="ARBA00022729"/>
    </source>
</evidence>